<dbReference type="InterPro" id="IPR036388">
    <property type="entry name" value="WH-like_DNA-bd_sf"/>
</dbReference>
<dbReference type="FunFam" id="1.20.1310.10:FF:000006">
    <property type="entry name" value="Cullin 3"/>
    <property type="match status" value="1"/>
</dbReference>
<reference evidence="8 9" key="1">
    <citation type="submission" date="2019-01" db="EMBL/GenBank/DDBJ databases">
        <authorList>
            <person name="Ferrante I. M."/>
        </authorList>
    </citation>
    <scope>NUCLEOTIDE SEQUENCE [LARGE SCALE GENOMIC DNA]</scope>
    <source>
        <strain evidence="8 9">B856</strain>
    </source>
</reference>
<evidence type="ECO:0000256" key="2">
    <source>
        <dbReference type="ARBA" id="ARBA00022499"/>
    </source>
</evidence>
<dbReference type="InterPro" id="IPR036390">
    <property type="entry name" value="WH_DNA-bd_sf"/>
</dbReference>
<comment type="similarity">
    <text evidence="1 4 5">Belongs to the cullin family.</text>
</comment>
<dbReference type="InterPro" id="IPR059120">
    <property type="entry name" value="Cullin-like_AB"/>
</dbReference>
<feature type="region of interest" description="Disordered" evidence="6">
    <location>
        <begin position="670"/>
        <end position="690"/>
    </location>
</feature>
<keyword evidence="2" id="KW-1017">Isopeptide bond</keyword>
<dbReference type="InterPro" id="IPR016159">
    <property type="entry name" value="Cullin_repeat-like_dom_sf"/>
</dbReference>
<dbReference type="SMART" id="SM00884">
    <property type="entry name" value="Cullin_Nedd8"/>
    <property type="match status" value="1"/>
</dbReference>
<dbReference type="GO" id="GO:0031625">
    <property type="term" value="F:ubiquitin protein ligase binding"/>
    <property type="evidence" value="ECO:0007669"/>
    <property type="project" value="InterPro"/>
</dbReference>
<dbReference type="Pfam" id="PF00888">
    <property type="entry name" value="Cullin"/>
    <property type="match status" value="1"/>
</dbReference>
<dbReference type="PROSITE" id="PS50069">
    <property type="entry name" value="CULLIN_2"/>
    <property type="match status" value="1"/>
</dbReference>
<dbReference type="InterPro" id="IPR016158">
    <property type="entry name" value="Cullin_homology"/>
</dbReference>
<feature type="domain" description="Cullin family profile" evidence="7">
    <location>
        <begin position="380"/>
        <end position="624"/>
    </location>
</feature>
<dbReference type="InterPro" id="IPR045093">
    <property type="entry name" value="Cullin"/>
</dbReference>
<dbReference type="Gene3D" id="1.10.10.10">
    <property type="entry name" value="Winged helix-like DNA-binding domain superfamily/Winged helix DNA-binding domain"/>
    <property type="match status" value="1"/>
</dbReference>
<accession>A0A448ZCM4</accession>
<organism evidence="8 9">
    <name type="scientific">Pseudo-nitzschia multistriata</name>
    <dbReference type="NCBI Taxonomy" id="183589"/>
    <lineage>
        <taxon>Eukaryota</taxon>
        <taxon>Sar</taxon>
        <taxon>Stramenopiles</taxon>
        <taxon>Ochrophyta</taxon>
        <taxon>Bacillariophyta</taxon>
        <taxon>Bacillariophyceae</taxon>
        <taxon>Bacillariophycidae</taxon>
        <taxon>Bacillariales</taxon>
        <taxon>Bacillariaceae</taxon>
        <taxon>Pseudo-nitzschia</taxon>
    </lineage>
</organism>
<dbReference type="EMBL" id="CAACVS010000236">
    <property type="protein sequence ID" value="VEU39797.1"/>
    <property type="molecule type" value="Genomic_DNA"/>
</dbReference>
<evidence type="ECO:0000313" key="8">
    <source>
        <dbReference type="EMBL" id="VEU39797.1"/>
    </source>
</evidence>
<dbReference type="FunFam" id="1.10.10.10:FF:000014">
    <property type="entry name" value="Cullin 1"/>
    <property type="match status" value="1"/>
</dbReference>
<dbReference type="Proteomes" id="UP000291116">
    <property type="component" value="Unassembled WGS sequence"/>
</dbReference>
<dbReference type="Pfam" id="PF10557">
    <property type="entry name" value="Cullin_Nedd8"/>
    <property type="match status" value="1"/>
</dbReference>
<dbReference type="OrthoDB" id="27073at2759"/>
<dbReference type="PANTHER" id="PTHR11932">
    <property type="entry name" value="CULLIN"/>
    <property type="match status" value="1"/>
</dbReference>
<dbReference type="SUPFAM" id="SSF75632">
    <property type="entry name" value="Cullin homology domain"/>
    <property type="match status" value="1"/>
</dbReference>
<dbReference type="AlphaFoldDB" id="A0A448ZCM4"/>
<dbReference type="FunFam" id="1.20.1310.10:FF:000002">
    <property type="entry name" value="cullin-3 isoform X1"/>
    <property type="match status" value="1"/>
</dbReference>
<keyword evidence="3" id="KW-0832">Ubl conjugation</keyword>
<evidence type="ECO:0000256" key="4">
    <source>
        <dbReference type="PROSITE-ProRule" id="PRU00330"/>
    </source>
</evidence>
<dbReference type="InterPro" id="IPR016157">
    <property type="entry name" value="Cullin_CS"/>
</dbReference>
<dbReference type="InterPro" id="IPR001373">
    <property type="entry name" value="Cullin_N"/>
</dbReference>
<name>A0A448ZCM4_9STRA</name>
<evidence type="ECO:0000256" key="3">
    <source>
        <dbReference type="ARBA" id="ARBA00022843"/>
    </source>
</evidence>
<dbReference type="SMART" id="SM00182">
    <property type="entry name" value="CULLIN"/>
    <property type="match status" value="1"/>
</dbReference>
<protein>
    <recommendedName>
        <fullName evidence="7">Cullin family profile domain-containing protein</fullName>
    </recommendedName>
</protein>
<sequence length="776" mass="88378">MSDSRKRFKMPLRAHVPMDKTVASQTWNVLAKAIDEIYNRNASKLSFEELYRNAYNLVLHKHGTLLYEGVTEKINSHLTETAEHLSNVPDTSLLEELSTTWSEHLITMIMVRDILMYMDRTYIQQQRRRPVYKLGLHLFRLTVWEHPKVKERSIELLMASVRSERNGLLTDDRSVLKQVLGMLLELGLSDGSNVYENDFETPFLAQTQEYYRVESQGYLSQNTATDYVAKATKRLEEEKDRATALALPLATETPLQSIIETELVERHARTLVDMEHSGFACMLKDDTKLSELRDMYTIFARVPTSVDNLREALAERIKADGKALITDQEKRASDPPAFVKGVLQMRDRYDKIVEFSFRGEKRARKRMRESFEDFLNTDARAASCLSVYVDELLRVGLRGATEDQITQELNKVIVVFRYLSDKDVFESFYKQHLAKRLLMGRSVSDDAERAMVSQLKAECGYQFTSKLEGMFNDMRISRDMQDSYKTYKRAQAAKQQSGGETNGSGRPIDIEVDVLTNGYWPSQNIPACTLPTVVQEAIDRYTKFYLEKHTGRKLSWQTSAGSAELKATFGSDPNKLRRYELGVSTYQMCILLLFNNAKTLTLGQIRLNTHIPNSELRRHLVSLCTPKHRILRKGSRGRGITSDDDTFTFNPDYTSKLKRVRIPLVKETSVSKGSGDGANAGGAGGAGGAAAASAANGAVPMKVEEDRRHLVEAAIVRIMKARKSLGHNELFAEVSRQLSVRFTPSPQFVKKRVESLIEREYLERSERDHRQYSYVA</sequence>
<dbReference type="Pfam" id="PF26557">
    <property type="entry name" value="Cullin_AB"/>
    <property type="match status" value="1"/>
</dbReference>
<dbReference type="InterPro" id="IPR019559">
    <property type="entry name" value="Cullin_neddylation_domain"/>
</dbReference>
<evidence type="ECO:0000259" key="7">
    <source>
        <dbReference type="PROSITE" id="PS50069"/>
    </source>
</evidence>
<feature type="compositionally biased region" description="Gly residues" evidence="6">
    <location>
        <begin position="674"/>
        <end position="688"/>
    </location>
</feature>
<proteinExistence type="inferred from homology"/>
<dbReference type="Gene3D" id="3.30.230.130">
    <property type="entry name" value="Cullin, Chain C, Domain 2"/>
    <property type="match status" value="1"/>
</dbReference>
<dbReference type="GO" id="GO:0031461">
    <property type="term" value="C:cullin-RING ubiquitin ligase complex"/>
    <property type="evidence" value="ECO:0007669"/>
    <property type="project" value="InterPro"/>
</dbReference>
<dbReference type="FunFam" id="1.20.1310.10:FF:000001">
    <property type="entry name" value="Cullin 3"/>
    <property type="match status" value="1"/>
</dbReference>
<dbReference type="PROSITE" id="PS01256">
    <property type="entry name" value="CULLIN_1"/>
    <property type="match status" value="1"/>
</dbReference>
<dbReference type="GO" id="GO:0006511">
    <property type="term" value="P:ubiquitin-dependent protein catabolic process"/>
    <property type="evidence" value="ECO:0007669"/>
    <property type="project" value="InterPro"/>
</dbReference>
<evidence type="ECO:0000256" key="6">
    <source>
        <dbReference type="SAM" id="MobiDB-lite"/>
    </source>
</evidence>
<evidence type="ECO:0000313" key="9">
    <source>
        <dbReference type="Proteomes" id="UP000291116"/>
    </source>
</evidence>
<keyword evidence="9" id="KW-1185">Reference proteome</keyword>
<dbReference type="SUPFAM" id="SSF46785">
    <property type="entry name" value="Winged helix' DNA-binding domain"/>
    <property type="match status" value="1"/>
</dbReference>
<dbReference type="Gene3D" id="1.20.1310.10">
    <property type="entry name" value="Cullin Repeats"/>
    <property type="match status" value="4"/>
</dbReference>
<evidence type="ECO:0000256" key="5">
    <source>
        <dbReference type="RuleBase" id="RU003829"/>
    </source>
</evidence>
<dbReference type="SUPFAM" id="SSF74788">
    <property type="entry name" value="Cullin repeat-like"/>
    <property type="match status" value="1"/>
</dbReference>
<gene>
    <name evidence="8" type="ORF">PSNMU_V1.4_AUG-EV-PASAV3_0066740</name>
</gene>
<evidence type="ECO:0000256" key="1">
    <source>
        <dbReference type="ARBA" id="ARBA00006019"/>
    </source>
</evidence>
<dbReference type="InterPro" id="IPR036317">
    <property type="entry name" value="Cullin_homology_sf"/>
</dbReference>